<evidence type="ECO:0000313" key="3">
    <source>
        <dbReference type="Proteomes" id="UP000751190"/>
    </source>
</evidence>
<sequence length="119" mass="12313">MRALGPPWTRGEGEKPAGERDMGTWTASVYTAEQQARLGVDEHGQPAGSAPGAGDGVPPQPQGRVGLIGPAWTRGEGEKPAGERDMGTWTAAVYTAEQQARLGVDEHGQLRGAPAAAEA</sequence>
<dbReference type="Proteomes" id="UP000751190">
    <property type="component" value="Unassembled WGS sequence"/>
</dbReference>
<accession>A0A8J5X9V0</accession>
<dbReference type="AlphaFoldDB" id="A0A8J5X9V0"/>
<feature type="region of interest" description="Disordered" evidence="1">
    <location>
        <begin position="39"/>
        <end position="85"/>
    </location>
</feature>
<reference evidence="2" key="1">
    <citation type="submission" date="2021-05" db="EMBL/GenBank/DDBJ databases">
        <title>The genome of the haptophyte Pavlova lutheri (Diacronema luteri, Pavlovales) - a model for lipid biosynthesis in eukaryotic algae.</title>
        <authorList>
            <person name="Hulatt C.J."/>
            <person name="Posewitz M.C."/>
        </authorList>
    </citation>
    <scope>NUCLEOTIDE SEQUENCE</scope>
    <source>
        <strain evidence="2">NIVA-4/92</strain>
    </source>
</reference>
<comment type="caution">
    <text evidence="2">The sequence shown here is derived from an EMBL/GenBank/DDBJ whole genome shotgun (WGS) entry which is preliminary data.</text>
</comment>
<proteinExistence type="predicted"/>
<gene>
    <name evidence="2" type="ORF">KFE25_012020</name>
</gene>
<keyword evidence="3" id="KW-1185">Reference proteome</keyword>
<evidence type="ECO:0000256" key="1">
    <source>
        <dbReference type="SAM" id="MobiDB-lite"/>
    </source>
</evidence>
<feature type="compositionally biased region" description="Basic and acidic residues" evidence="1">
    <location>
        <begin position="75"/>
        <end position="85"/>
    </location>
</feature>
<evidence type="ECO:0000313" key="2">
    <source>
        <dbReference type="EMBL" id="KAG8457954.1"/>
    </source>
</evidence>
<name>A0A8J5X9V0_DIALT</name>
<feature type="compositionally biased region" description="Basic and acidic residues" evidence="1">
    <location>
        <begin position="11"/>
        <end position="22"/>
    </location>
</feature>
<feature type="region of interest" description="Disordered" evidence="1">
    <location>
        <begin position="1"/>
        <end position="23"/>
    </location>
</feature>
<dbReference type="EMBL" id="JAGTXO010000060">
    <property type="protein sequence ID" value="KAG8457954.1"/>
    <property type="molecule type" value="Genomic_DNA"/>
</dbReference>
<protein>
    <submittedName>
        <fullName evidence="2">Uncharacterized protein</fullName>
    </submittedName>
</protein>
<organism evidence="2 3">
    <name type="scientific">Diacronema lutheri</name>
    <name type="common">Unicellular marine alga</name>
    <name type="synonym">Monochrysis lutheri</name>
    <dbReference type="NCBI Taxonomy" id="2081491"/>
    <lineage>
        <taxon>Eukaryota</taxon>
        <taxon>Haptista</taxon>
        <taxon>Haptophyta</taxon>
        <taxon>Pavlovophyceae</taxon>
        <taxon>Pavlovales</taxon>
        <taxon>Pavlovaceae</taxon>
        <taxon>Diacronema</taxon>
    </lineage>
</organism>
<dbReference type="OrthoDB" id="10265454at2759"/>